<gene>
    <name evidence="2" type="ORF">FC46_GL001445</name>
</gene>
<accession>A0A0R1U630</accession>
<keyword evidence="3" id="KW-1185">Reference proteome</keyword>
<dbReference type="STRING" id="1423763.FC46_GL001445"/>
<evidence type="ECO:0000313" key="3">
    <source>
        <dbReference type="Proteomes" id="UP000051036"/>
    </source>
</evidence>
<proteinExistence type="predicted"/>
<keyword evidence="1" id="KW-0175">Coiled coil</keyword>
<dbReference type="AlphaFoldDB" id="A0A0R1U630"/>
<organism evidence="2 3">
    <name type="scientific">Lactobacillus kalixensis DSM 16043</name>
    <dbReference type="NCBI Taxonomy" id="1423763"/>
    <lineage>
        <taxon>Bacteria</taxon>
        <taxon>Bacillati</taxon>
        <taxon>Bacillota</taxon>
        <taxon>Bacilli</taxon>
        <taxon>Lactobacillales</taxon>
        <taxon>Lactobacillaceae</taxon>
        <taxon>Lactobacillus</taxon>
    </lineage>
</organism>
<dbReference type="EMBL" id="AZFM01000044">
    <property type="protein sequence ID" value="KRL88689.1"/>
    <property type="molecule type" value="Genomic_DNA"/>
</dbReference>
<name>A0A0R1U630_9LACO</name>
<sequence>MRKMKEHNEITVHVNTSEIDQAQAKIDHLIESVEKLDNLISKQNKKLAKIDKLDDEKVIQKLEELISKAIDEGANF</sequence>
<feature type="coiled-coil region" evidence="1">
    <location>
        <begin position="19"/>
        <end position="56"/>
    </location>
</feature>
<evidence type="ECO:0000256" key="1">
    <source>
        <dbReference type="SAM" id="Coils"/>
    </source>
</evidence>
<dbReference type="PATRIC" id="fig|1423763.3.peg.1467"/>
<evidence type="ECO:0000313" key="2">
    <source>
        <dbReference type="EMBL" id="KRL88689.1"/>
    </source>
</evidence>
<dbReference type="Proteomes" id="UP000051036">
    <property type="component" value="Unassembled WGS sequence"/>
</dbReference>
<comment type="caution">
    <text evidence="2">The sequence shown here is derived from an EMBL/GenBank/DDBJ whole genome shotgun (WGS) entry which is preliminary data.</text>
</comment>
<protein>
    <submittedName>
        <fullName evidence="2">Uncharacterized protein</fullName>
    </submittedName>
</protein>
<reference evidence="2 3" key="1">
    <citation type="journal article" date="2015" name="Genome Announc.">
        <title>Expanding the biotechnology potential of lactobacilli through comparative genomics of 213 strains and associated genera.</title>
        <authorList>
            <person name="Sun Z."/>
            <person name="Harris H.M."/>
            <person name="McCann A."/>
            <person name="Guo C."/>
            <person name="Argimon S."/>
            <person name="Zhang W."/>
            <person name="Yang X."/>
            <person name="Jeffery I.B."/>
            <person name="Cooney J.C."/>
            <person name="Kagawa T.F."/>
            <person name="Liu W."/>
            <person name="Song Y."/>
            <person name="Salvetti E."/>
            <person name="Wrobel A."/>
            <person name="Rasinkangas P."/>
            <person name="Parkhill J."/>
            <person name="Rea M.C."/>
            <person name="O'Sullivan O."/>
            <person name="Ritari J."/>
            <person name="Douillard F.P."/>
            <person name="Paul Ross R."/>
            <person name="Yang R."/>
            <person name="Briner A.E."/>
            <person name="Felis G.E."/>
            <person name="de Vos W.M."/>
            <person name="Barrangou R."/>
            <person name="Klaenhammer T.R."/>
            <person name="Caufield P.W."/>
            <person name="Cui Y."/>
            <person name="Zhang H."/>
            <person name="O'Toole P.W."/>
        </authorList>
    </citation>
    <scope>NUCLEOTIDE SEQUENCE [LARGE SCALE GENOMIC DNA]</scope>
    <source>
        <strain evidence="2 3">DSM 16043</strain>
    </source>
</reference>